<evidence type="ECO:0000259" key="4">
    <source>
        <dbReference type="PROSITE" id="PS51118"/>
    </source>
</evidence>
<evidence type="ECO:0000256" key="2">
    <source>
        <dbReference type="ARBA" id="ARBA00023125"/>
    </source>
</evidence>
<feature type="domain" description="HTH hxlR-type" evidence="4">
    <location>
        <begin position="11"/>
        <end position="108"/>
    </location>
</feature>
<dbReference type="SUPFAM" id="SSF46785">
    <property type="entry name" value="Winged helix' DNA-binding domain"/>
    <property type="match status" value="1"/>
</dbReference>
<evidence type="ECO:0000313" key="5">
    <source>
        <dbReference type="EMBL" id="SEH56955.1"/>
    </source>
</evidence>
<reference evidence="6" key="1">
    <citation type="submission" date="2016-10" db="EMBL/GenBank/DDBJ databases">
        <authorList>
            <person name="Varghese N."/>
            <person name="Submissions S."/>
        </authorList>
    </citation>
    <scope>NUCLEOTIDE SEQUENCE [LARGE SCALE GENOMIC DNA]</scope>
    <source>
        <strain evidence="6">DSM 11593</strain>
    </source>
</reference>
<dbReference type="PROSITE" id="PS51118">
    <property type="entry name" value="HTH_HXLR"/>
    <property type="match status" value="1"/>
</dbReference>
<dbReference type="PANTHER" id="PTHR33204">
    <property type="entry name" value="TRANSCRIPTIONAL REGULATOR, MARR FAMILY"/>
    <property type="match status" value="1"/>
</dbReference>
<dbReference type="GO" id="GO:0003677">
    <property type="term" value="F:DNA binding"/>
    <property type="evidence" value="ECO:0007669"/>
    <property type="project" value="UniProtKB-KW"/>
</dbReference>
<dbReference type="STRING" id="65735.SAMN04488075_0125"/>
<keyword evidence="2" id="KW-0238">DNA-binding</keyword>
<evidence type="ECO:0000256" key="3">
    <source>
        <dbReference type="ARBA" id="ARBA00023163"/>
    </source>
</evidence>
<organism evidence="5 6">
    <name type="scientific">Paracoccus alkenifer</name>
    <dbReference type="NCBI Taxonomy" id="65735"/>
    <lineage>
        <taxon>Bacteria</taxon>
        <taxon>Pseudomonadati</taxon>
        <taxon>Pseudomonadota</taxon>
        <taxon>Alphaproteobacteria</taxon>
        <taxon>Rhodobacterales</taxon>
        <taxon>Paracoccaceae</taxon>
        <taxon>Paracoccus</taxon>
    </lineage>
</organism>
<gene>
    <name evidence="5" type="ORF">SAMN04488075_0125</name>
</gene>
<sequence>MQRTSFLSFECPAARALESVGDWWSILILRDAFQGLGKFDEFEKNLGISANILARRLKHLTAEGLFERQRYNDHPPRFEYVLTDKGRDFYPVAIALFAWGNRNLAPNEIAMRLGDRETGRERNAIMVDANTGEKITPENTVLLAGPAATEETMRVINRVKRISSEKETE</sequence>
<evidence type="ECO:0000256" key="1">
    <source>
        <dbReference type="ARBA" id="ARBA00023015"/>
    </source>
</evidence>
<dbReference type="AlphaFoldDB" id="A0A1H6J5K9"/>
<dbReference type="InterPro" id="IPR002577">
    <property type="entry name" value="HTH_HxlR"/>
</dbReference>
<dbReference type="Gene3D" id="1.10.10.10">
    <property type="entry name" value="Winged helix-like DNA-binding domain superfamily/Winged helix DNA-binding domain"/>
    <property type="match status" value="1"/>
</dbReference>
<dbReference type="Proteomes" id="UP000199125">
    <property type="component" value="Unassembled WGS sequence"/>
</dbReference>
<evidence type="ECO:0000313" key="6">
    <source>
        <dbReference type="Proteomes" id="UP000199125"/>
    </source>
</evidence>
<dbReference type="EMBL" id="FNXG01000001">
    <property type="protein sequence ID" value="SEH56955.1"/>
    <property type="molecule type" value="Genomic_DNA"/>
</dbReference>
<keyword evidence="6" id="KW-1185">Reference proteome</keyword>
<dbReference type="InterPro" id="IPR036388">
    <property type="entry name" value="WH-like_DNA-bd_sf"/>
</dbReference>
<accession>A0A1H6J5K9</accession>
<dbReference type="OrthoDB" id="9782219at2"/>
<name>A0A1H6J5K9_9RHOB</name>
<dbReference type="Pfam" id="PF01638">
    <property type="entry name" value="HxlR"/>
    <property type="match status" value="1"/>
</dbReference>
<dbReference type="InterPro" id="IPR036390">
    <property type="entry name" value="WH_DNA-bd_sf"/>
</dbReference>
<keyword evidence="3" id="KW-0804">Transcription</keyword>
<proteinExistence type="predicted"/>
<dbReference type="RefSeq" id="WP_090844104.1">
    <property type="nucleotide sequence ID" value="NZ_FNXG01000001.1"/>
</dbReference>
<dbReference type="PANTHER" id="PTHR33204:SF17">
    <property type="entry name" value="TRANSCRIPTIONAL REGULATORY PROTEIN"/>
    <property type="match status" value="1"/>
</dbReference>
<keyword evidence="1" id="KW-0805">Transcription regulation</keyword>
<protein>
    <submittedName>
        <fullName evidence="5">Transcriptional regulator, HxlR family</fullName>
    </submittedName>
</protein>